<evidence type="ECO:0000313" key="2">
    <source>
        <dbReference type="Proteomes" id="UP001403385"/>
    </source>
</evidence>
<proteinExistence type="predicted"/>
<keyword evidence="2" id="KW-1185">Reference proteome</keyword>
<comment type="caution">
    <text evidence="1">The sequence shown here is derived from an EMBL/GenBank/DDBJ whole genome shotgun (WGS) entry which is preliminary data.</text>
</comment>
<gene>
    <name evidence="1" type="ORF">AAG747_06485</name>
</gene>
<accession>A0AAW9RS03</accession>
<dbReference type="Proteomes" id="UP001403385">
    <property type="component" value="Unassembled WGS sequence"/>
</dbReference>
<protein>
    <submittedName>
        <fullName evidence="1">Uncharacterized protein</fullName>
    </submittedName>
</protein>
<sequence>MVKLNKDSLVIEIPTYGTPINDWVRLLKSLTEIANTLAIVDKGHLIHQISEIDQFYYLLENTMPTSDQLSYLLEKEINNGFREFNNKV</sequence>
<dbReference type="RefSeq" id="WP_346820332.1">
    <property type="nucleotide sequence ID" value="NZ_JBDKWZ010000003.1"/>
</dbReference>
<dbReference type="AlphaFoldDB" id="A0AAW9RS03"/>
<reference evidence="1 2" key="1">
    <citation type="submission" date="2024-04" db="EMBL/GenBank/DDBJ databases">
        <title>Novel genus in family Flammeovirgaceae.</title>
        <authorList>
            <person name="Nguyen T.H."/>
            <person name="Vuong T.Q."/>
            <person name="Le H."/>
            <person name="Kim S.-G."/>
        </authorList>
    </citation>
    <scope>NUCLEOTIDE SEQUENCE [LARGE SCALE GENOMIC DNA]</scope>
    <source>
        <strain evidence="1 2">JCM 23209</strain>
    </source>
</reference>
<organism evidence="1 2">
    <name type="scientific">Rapidithrix thailandica</name>
    <dbReference type="NCBI Taxonomy" id="413964"/>
    <lineage>
        <taxon>Bacteria</taxon>
        <taxon>Pseudomonadati</taxon>
        <taxon>Bacteroidota</taxon>
        <taxon>Cytophagia</taxon>
        <taxon>Cytophagales</taxon>
        <taxon>Flammeovirgaceae</taxon>
        <taxon>Rapidithrix</taxon>
    </lineage>
</organism>
<name>A0AAW9RS03_9BACT</name>
<dbReference type="EMBL" id="JBDKWZ010000003">
    <property type="protein sequence ID" value="MEN7547544.1"/>
    <property type="molecule type" value="Genomic_DNA"/>
</dbReference>
<evidence type="ECO:0000313" key="1">
    <source>
        <dbReference type="EMBL" id="MEN7547544.1"/>
    </source>
</evidence>